<dbReference type="RefSeq" id="WP_345824999.1">
    <property type="nucleotide sequence ID" value="NZ_JBDIML010000003.1"/>
</dbReference>
<evidence type="ECO:0000313" key="2">
    <source>
        <dbReference type="Proteomes" id="UP001444625"/>
    </source>
</evidence>
<accession>A0ABU9XGW3</accession>
<organism evidence="1 2">
    <name type="scientific">Ornithinibacillus xuwenensis</name>
    <dbReference type="NCBI Taxonomy" id="3144668"/>
    <lineage>
        <taxon>Bacteria</taxon>
        <taxon>Bacillati</taxon>
        <taxon>Bacillota</taxon>
        <taxon>Bacilli</taxon>
        <taxon>Bacillales</taxon>
        <taxon>Bacillaceae</taxon>
        <taxon>Ornithinibacillus</taxon>
    </lineage>
</organism>
<protein>
    <recommendedName>
        <fullName evidence="3">Lipoprotein</fullName>
    </recommendedName>
</protein>
<dbReference type="PROSITE" id="PS51257">
    <property type="entry name" value="PROKAR_LIPOPROTEIN"/>
    <property type="match status" value="1"/>
</dbReference>
<reference evidence="1 2" key="1">
    <citation type="submission" date="2024-05" db="EMBL/GenBank/DDBJ databases">
        <authorList>
            <person name="Haq I."/>
            <person name="Ullah Z."/>
            <person name="Ahmad R."/>
            <person name="Li M."/>
            <person name="Tong Y."/>
        </authorList>
    </citation>
    <scope>NUCLEOTIDE SEQUENCE [LARGE SCALE GENOMIC DNA]</scope>
    <source>
        <strain evidence="1 2">16A2E</strain>
    </source>
</reference>
<dbReference type="EMBL" id="JBDIML010000003">
    <property type="protein sequence ID" value="MEN2767525.1"/>
    <property type="molecule type" value="Genomic_DNA"/>
</dbReference>
<sequence length="165" mass="18553">MKKILEVIGFFMILGLVACGSSPEGDALAEYHNNYVENVNSLASQVDVEVQKSFSTESPEETYKLQTENVLPLIKEVKEHIESMAPESKVVKEIHELRLEQLTAWEEAFDLQYEALEKTIAAASEGEVNDLLTRSDQKLVEAAEFGQKADERLLELAEEHNVTLE</sequence>
<proteinExistence type="predicted"/>
<evidence type="ECO:0000313" key="1">
    <source>
        <dbReference type="EMBL" id="MEN2767525.1"/>
    </source>
</evidence>
<dbReference type="Proteomes" id="UP001444625">
    <property type="component" value="Unassembled WGS sequence"/>
</dbReference>
<evidence type="ECO:0008006" key="3">
    <source>
        <dbReference type="Google" id="ProtNLM"/>
    </source>
</evidence>
<keyword evidence="2" id="KW-1185">Reference proteome</keyword>
<gene>
    <name evidence="1" type="ORF">ABC228_10025</name>
</gene>
<comment type="caution">
    <text evidence="1">The sequence shown here is derived from an EMBL/GenBank/DDBJ whole genome shotgun (WGS) entry which is preliminary data.</text>
</comment>
<name>A0ABU9XGW3_9BACI</name>